<accession>A0A3N4J4V8</accession>
<protein>
    <submittedName>
        <fullName evidence="1">Uncharacterized protein</fullName>
    </submittedName>
</protein>
<gene>
    <name evidence="1" type="ORF">L873DRAFT_203263</name>
</gene>
<proteinExistence type="predicted"/>
<evidence type="ECO:0000313" key="1">
    <source>
        <dbReference type="EMBL" id="RPA92277.1"/>
    </source>
</evidence>
<keyword evidence="2" id="KW-1185">Reference proteome</keyword>
<name>A0A3N4J4V8_9PEZI</name>
<dbReference type="OrthoDB" id="2414509at2759"/>
<dbReference type="STRING" id="1336337.A0A3N4J4V8"/>
<dbReference type="EMBL" id="ML120477">
    <property type="protein sequence ID" value="RPA92277.1"/>
    <property type="molecule type" value="Genomic_DNA"/>
</dbReference>
<organism evidence="1 2">
    <name type="scientific">Choiromyces venosus 120613-1</name>
    <dbReference type="NCBI Taxonomy" id="1336337"/>
    <lineage>
        <taxon>Eukaryota</taxon>
        <taxon>Fungi</taxon>
        <taxon>Dikarya</taxon>
        <taxon>Ascomycota</taxon>
        <taxon>Pezizomycotina</taxon>
        <taxon>Pezizomycetes</taxon>
        <taxon>Pezizales</taxon>
        <taxon>Tuberaceae</taxon>
        <taxon>Choiromyces</taxon>
    </lineage>
</organism>
<evidence type="ECO:0000313" key="2">
    <source>
        <dbReference type="Proteomes" id="UP000276215"/>
    </source>
</evidence>
<dbReference type="AlphaFoldDB" id="A0A3N4J4V8"/>
<sequence length="134" mass="15010">MNAIASTISSCSEAQVGYKFDNLKKSYCEALKLTDQSGWGLDEEDLRRGSSLHEKVEKKCLFFSRLDTIWGSRPNFQPPSHFSSSAQSHEMEMAATALIEGYTTQYKGIKVDNNDNNEQQNTFLQSSSVILTSI</sequence>
<dbReference type="Proteomes" id="UP000276215">
    <property type="component" value="Unassembled WGS sequence"/>
</dbReference>
<reference evidence="1 2" key="1">
    <citation type="journal article" date="2018" name="Nat. Ecol. Evol.">
        <title>Pezizomycetes genomes reveal the molecular basis of ectomycorrhizal truffle lifestyle.</title>
        <authorList>
            <person name="Murat C."/>
            <person name="Payen T."/>
            <person name="Noel B."/>
            <person name="Kuo A."/>
            <person name="Morin E."/>
            <person name="Chen J."/>
            <person name="Kohler A."/>
            <person name="Krizsan K."/>
            <person name="Balestrini R."/>
            <person name="Da Silva C."/>
            <person name="Montanini B."/>
            <person name="Hainaut M."/>
            <person name="Levati E."/>
            <person name="Barry K.W."/>
            <person name="Belfiori B."/>
            <person name="Cichocki N."/>
            <person name="Clum A."/>
            <person name="Dockter R.B."/>
            <person name="Fauchery L."/>
            <person name="Guy J."/>
            <person name="Iotti M."/>
            <person name="Le Tacon F."/>
            <person name="Lindquist E.A."/>
            <person name="Lipzen A."/>
            <person name="Malagnac F."/>
            <person name="Mello A."/>
            <person name="Molinier V."/>
            <person name="Miyauchi S."/>
            <person name="Poulain J."/>
            <person name="Riccioni C."/>
            <person name="Rubini A."/>
            <person name="Sitrit Y."/>
            <person name="Splivallo R."/>
            <person name="Traeger S."/>
            <person name="Wang M."/>
            <person name="Zifcakova L."/>
            <person name="Wipf D."/>
            <person name="Zambonelli A."/>
            <person name="Paolocci F."/>
            <person name="Nowrousian M."/>
            <person name="Ottonello S."/>
            <person name="Baldrian P."/>
            <person name="Spatafora J.W."/>
            <person name="Henrissat B."/>
            <person name="Nagy L.G."/>
            <person name="Aury J.M."/>
            <person name="Wincker P."/>
            <person name="Grigoriev I.V."/>
            <person name="Bonfante P."/>
            <person name="Martin F.M."/>
        </authorList>
    </citation>
    <scope>NUCLEOTIDE SEQUENCE [LARGE SCALE GENOMIC DNA]</scope>
    <source>
        <strain evidence="1 2">120613-1</strain>
    </source>
</reference>